<feature type="chain" id="PRO_5022010140" description="Periplasmic heavy metal sensor" evidence="5">
    <location>
        <begin position="27"/>
        <end position="165"/>
    </location>
</feature>
<sequence length="165" mass="18705">MRKTLLTTVMLATLLAGATGSPIAVAQGSTDAELELFEHKMQRHHERKKFQIMRALSALDLSDDQKATIKSIRDSNQATAEANRETGKALRQQIRQALQEEVVDEAGVKVLVAQAAELRAEQMIRMAHVKKQILATLTDAQKVKLEKMKQRRIAKMKRWQEENEF</sequence>
<evidence type="ECO:0000256" key="4">
    <source>
        <dbReference type="ARBA" id="ARBA00022764"/>
    </source>
</evidence>
<evidence type="ECO:0000256" key="2">
    <source>
        <dbReference type="ARBA" id="ARBA00008441"/>
    </source>
</evidence>
<protein>
    <recommendedName>
        <fullName evidence="8">Periplasmic heavy metal sensor</fullName>
    </recommendedName>
</protein>
<keyword evidence="3 5" id="KW-0732">Signal</keyword>
<dbReference type="Proteomes" id="UP000317839">
    <property type="component" value="Unassembled WGS sequence"/>
</dbReference>
<dbReference type="InterPro" id="IPR012899">
    <property type="entry name" value="LTXXQ"/>
</dbReference>
<dbReference type="PANTHER" id="PTHR38102:SF1">
    <property type="entry name" value="PERIPLASMIC CHAPERONE SPY"/>
    <property type="match status" value="1"/>
</dbReference>
<dbReference type="AlphaFoldDB" id="A0A545T934"/>
<comment type="similarity">
    <text evidence="2">Belongs to the CpxP/Spy family.</text>
</comment>
<evidence type="ECO:0000256" key="1">
    <source>
        <dbReference type="ARBA" id="ARBA00004418"/>
    </source>
</evidence>
<keyword evidence="7" id="KW-1185">Reference proteome</keyword>
<evidence type="ECO:0000313" key="7">
    <source>
        <dbReference type="Proteomes" id="UP000317839"/>
    </source>
</evidence>
<comment type="caution">
    <text evidence="6">The sequence shown here is derived from an EMBL/GenBank/DDBJ whole genome shotgun (WGS) entry which is preliminary data.</text>
</comment>
<dbReference type="Pfam" id="PF07813">
    <property type="entry name" value="LTXXQ"/>
    <property type="match status" value="1"/>
</dbReference>
<dbReference type="OrthoDB" id="5705106at2"/>
<comment type="subcellular location">
    <subcellularLocation>
        <location evidence="1">Periplasm</location>
    </subcellularLocation>
</comment>
<dbReference type="PANTHER" id="PTHR38102">
    <property type="entry name" value="PERIPLASMIC CHAPERONE SPY"/>
    <property type="match status" value="1"/>
</dbReference>
<gene>
    <name evidence="6" type="ORF">FLL45_12765</name>
</gene>
<evidence type="ECO:0000256" key="3">
    <source>
        <dbReference type="ARBA" id="ARBA00022729"/>
    </source>
</evidence>
<feature type="signal peptide" evidence="5">
    <location>
        <begin position="1"/>
        <end position="26"/>
    </location>
</feature>
<proteinExistence type="inferred from homology"/>
<evidence type="ECO:0000313" key="6">
    <source>
        <dbReference type="EMBL" id="TQV73736.1"/>
    </source>
</evidence>
<keyword evidence="4" id="KW-0574">Periplasm</keyword>
<evidence type="ECO:0008006" key="8">
    <source>
        <dbReference type="Google" id="ProtNLM"/>
    </source>
</evidence>
<evidence type="ECO:0000256" key="5">
    <source>
        <dbReference type="SAM" id="SignalP"/>
    </source>
</evidence>
<dbReference type="InterPro" id="IPR052211">
    <property type="entry name" value="Cpx_auxiliary_protein"/>
</dbReference>
<accession>A0A545T934</accession>
<dbReference type="GO" id="GO:0051082">
    <property type="term" value="F:unfolded protein binding"/>
    <property type="evidence" value="ECO:0007669"/>
    <property type="project" value="TreeGrafter"/>
</dbReference>
<dbReference type="GO" id="GO:0030288">
    <property type="term" value="C:outer membrane-bounded periplasmic space"/>
    <property type="evidence" value="ECO:0007669"/>
    <property type="project" value="TreeGrafter"/>
</dbReference>
<dbReference type="RefSeq" id="WP_142942444.1">
    <property type="nucleotide sequence ID" value="NZ_VIKR01000003.1"/>
</dbReference>
<dbReference type="Gene3D" id="1.20.120.1490">
    <property type="match status" value="1"/>
</dbReference>
<organism evidence="6 7">
    <name type="scientific">Aliikangiella marina</name>
    <dbReference type="NCBI Taxonomy" id="1712262"/>
    <lineage>
        <taxon>Bacteria</taxon>
        <taxon>Pseudomonadati</taxon>
        <taxon>Pseudomonadota</taxon>
        <taxon>Gammaproteobacteria</taxon>
        <taxon>Oceanospirillales</taxon>
        <taxon>Pleioneaceae</taxon>
        <taxon>Aliikangiella</taxon>
    </lineage>
</organism>
<dbReference type="EMBL" id="VIKR01000003">
    <property type="protein sequence ID" value="TQV73736.1"/>
    <property type="molecule type" value="Genomic_DNA"/>
</dbReference>
<reference evidence="6 7" key="1">
    <citation type="submission" date="2019-06" db="EMBL/GenBank/DDBJ databases">
        <title>Draft genome of Aliikangiella marina GYP-15.</title>
        <authorList>
            <person name="Wang G."/>
        </authorList>
    </citation>
    <scope>NUCLEOTIDE SEQUENCE [LARGE SCALE GENOMIC DNA]</scope>
    <source>
        <strain evidence="6 7">GYP-15</strain>
    </source>
</reference>
<name>A0A545T934_9GAMM</name>
<dbReference type="PIRSF" id="PIRSF034445">
    <property type="entry name" value="CpxP_Spy"/>
    <property type="match status" value="1"/>
</dbReference>